<dbReference type="AlphaFoldDB" id="V9FBH2"/>
<feature type="compositionally biased region" description="Polar residues" evidence="1">
    <location>
        <begin position="56"/>
        <end position="76"/>
    </location>
</feature>
<reference evidence="2 3" key="1">
    <citation type="submission" date="2013-11" db="EMBL/GenBank/DDBJ databases">
        <title>The Genome Sequence of Phytophthora parasitica P1569.</title>
        <authorList>
            <consortium name="The Broad Institute Genomics Platform"/>
            <person name="Russ C."/>
            <person name="Tyler B."/>
            <person name="Panabieres F."/>
            <person name="Shan W."/>
            <person name="Tripathy S."/>
            <person name="Grunwald N."/>
            <person name="Machado M."/>
            <person name="Johnson C.S."/>
            <person name="Arredondo F."/>
            <person name="Hong C."/>
            <person name="Coffey M."/>
            <person name="Young S.K."/>
            <person name="Zeng Q."/>
            <person name="Gargeya S."/>
            <person name="Fitzgerald M."/>
            <person name="Abouelleil A."/>
            <person name="Alvarado L."/>
            <person name="Chapman S.B."/>
            <person name="Gainer-Dewar J."/>
            <person name="Goldberg J."/>
            <person name="Griggs A."/>
            <person name="Gujja S."/>
            <person name="Hansen M."/>
            <person name="Howarth C."/>
            <person name="Imamovic A."/>
            <person name="Ireland A."/>
            <person name="Larimer J."/>
            <person name="McCowan C."/>
            <person name="Murphy C."/>
            <person name="Pearson M."/>
            <person name="Poon T.W."/>
            <person name="Priest M."/>
            <person name="Roberts A."/>
            <person name="Saif S."/>
            <person name="Shea T."/>
            <person name="Sykes S."/>
            <person name="Wortman J."/>
            <person name="Nusbaum C."/>
            <person name="Birren B."/>
        </authorList>
    </citation>
    <scope>NUCLEOTIDE SEQUENCE [LARGE SCALE GENOMIC DNA]</scope>
    <source>
        <strain evidence="2 3">P1569</strain>
    </source>
</reference>
<feature type="region of interest" description="Disordered" evidence="1">
    <location>
        <begin position="51"/>
        <end position="81"/>
    </location>
</feature>
<comment type="caution">
    <text evidence="2">The sequence shown here is derived from an EMBL/GenBank/DDBJ whole genome shotgun (WGS) entry which is preliminary data.</text>
</comment>
<proteinExistence type="predicted"/>
<dbReference type="HOGENOM" id="CLU_103564_0_0_1"/>
<keyword evidence="3" id="KW-1185">Reference proteome</keyword>
<feature type="region of interest" description="Disordered" evidence="1">
    <location>
        <begin position="195"/>
        <end position="222"/>
    </location>
</feature>
<dbReference type="eggNOG" id="ENOG502SGB0">
    <property type="taxonomic scope" value="Eukaryota"/>
</dbReference>
<dbReference type="Proteomes" id="UP000018721">
    <property type="component" value="Unassembled WGS sequence"/>
</dbReference>
<feature type="compositionally biased region" description="Acidic residues" evidence="1">
    <location>
        <begin position="202"/>
        <end position="218"/>
    </location>
</feature>
<dbReference type="EMBL" id="ANIZ01001272">
    <property type="protein sequence ID" value="ETI48461.1"/>
    <property type="molecule type" value="Genomic_DNA"/>
</dbReference>
<evidence type="ECO:0000313" key="3">
    <source>
        <dbReference type="Proteomes" id="UP000018721"/>
    </source>
</evidence>
<organism evidence="2 3">
    <name type="scientific">Phytophthora nicotianae P1569</name>
    <dbReference type="NCBI Taxonomy" id="1317065"/>
    <lineage>
        <taxon>Eukaryota</taxon>
        <taxon>Sar</taxon>
        <taxon>Stramenopiles</taxon>
        <taxon>Oomycota</taxon>
        <taxon>Peronosporomycetes</taxon>
        <taxon>Peronosporales</taxon>
        <taxon>Peronosporaceae</taxon>
        <taxon>Phytophthora</taxon>
    </lineage>
</organism>
<evidence type="ECO:0000256" key="1">
    <source>
        <dbReference type="SAM" id="MobiDB-lite"/>
    </source>
</evidence>
<accession>V9FBH2</accession>
<sequence length="264" mass="29489">MFRLGSLGQWPIHWPSSELDNFKSYRSHCSHRCVPLCTRCGTAVTRPHTMDPATQLRRQPSGPITATLTRGSSTRQPALVSSGANADASQYFSIETRLELKTRLTTLQLQLRQLLVQAKLAWMRCFVEPRTSVSRAAALQMVQLGEGLTASLSRAFDLAAGTATAPLAEYQALVKRVECEMATFQNLVTNVAHGNYPHVEDQSDEDEEDDCKGEESEEEARVKPMTYLNRPVNVDLPSMQTYCKHVAPPYSSYLPKTKTHKHHS</sequence>
<evidence type="ECO:0000313" key="2">
    <source>
        <dbReference type="EMBL" id="ETI48461.1"/>
    </source>
</evidence>
<gene>
    <name evidence="2" type="ORF">F443_07503</name>
</gene>
<dbReference type="OrthoDB" id="168391at2759"/>
<protein>
    <submittedName>
        <fullName evidence="2">Uncharacterized protein</fullName>
    </submittedName>
</protein>
<name>V9FBH2_PHYNI</name>